<evidence type="ECO:0000256" key="2">
    <source>
        <dbReference type="ARBA" id="ARBA00005126"/>
    </source>
</evidence>
<dbReference type="OrthoDB" id="14045at2759"/>
<dbReference type="EMBL" id="CCKQ01017266">
    <property type="protein sequence ID" value="CDW89129.1"/>
    <property type="molecule type" value="Genomic_DNA"/>
</dbReference>
<keyword evidence="5" id="KW-0479">Metal-binding</keyword>
<keyword evidence="10" id="KW-1185">Reference proteome</keyword>
<dbReference type="InParanoid" id="A0A078B3S5"/>
<comment type="cofactor">
    <cofactor evidence="1">
        <name>Zn(2+)</name>
        <dbReference type="ChEBI" id="CHEBI:29105"/>
    </cofactor>
</comment>
<evidence type="ECO:0000256" key="3">
    <source>
        <dbReference type="ARBA" id="ARBA00009164"/>
    </source>
</evidence>
<dbReference type="AlphaFoldDB" id="A0A078B3S5"/>
<dbReference type="Proteomes" id="UP000039865">
    <property type="component" value="Unassembled WGS sequence"/>
</dbReference>
<dbReference type="UniPathway" id="UPA00849">
    <property type="reaction ID" value="UER00819"/>
</dbReference>
<dbReference type="InterPro" id="IPR007115">
    <property type="entry name" value="6-PTP_synth/QueD"/>
</dbReference>
<protein>
    <recommendedName>
        <fullName evidence="4">6-pyruvoyltetrahydropterin synthase</fullName>
        <ecNumber evidence="4">4.2.3.12</ecNumber>
    </recommendedName>
</protein>
<dbReference type="GO" id="GO:0006729">
    <property type="term" value="P:tetrahydrobiopterin biosynthetic process"/>
    <property type="evidence" value="ECO:0007669"/>
    <property type="project" value="UniProtKB-UniPathway"/>
</dbReference>
<comment type="similarity">
    <text evidence="3">Belongs to the PTPS family.</text>
</comment>
<comment type="pathway">
    <text evidence="2">Cofactor biosynthesis; tetrahydrobiopterin biosynthesis; tetrahydrobiopterin from 7,8-dihydroneopterin triphosphate: step 1/3.</text>
</comment>
<keyword evidence="6" id="KW-0862">Zinc</keyword>
<evidence type="ECO:0000256" key="8">
    <source>
        <dbReference type="ARBA" id="ARBA00023239"/>
    </source>
</evidence>
<evidence type="ECO:0000313" key="10">
    <source>
        <dbReference type="Proteomes" id="UP000039865"/>
    </source>
</evidence>
<keyword evidence="7" id="KW-0783">Tetrahydrobiopterin biosynthesis</keyword>
<keyword evidence="8" id="KW-0456">Lyase</keyword>
<dbReference type="GO" id="GO:0003874">
    <property type="term" value="F:6-pyruvoyltetrahydropterin synthase activity"/>
    <property type="evidence" value="ECO:0007669"/>
    <property type="project" value="UniProtKB-EC"/>
</dbReference>
<dbReference type="Pfam" id="PF01242">
    <property type="entry name" value="PTPS"/>
    <property type="match status" value="1"/>
</dbReference>
<organism evidence="9 10">
    <name type="scientific">Stylonychia lemnae</name>
    <name type="common">Ciliate</name>
    <dbReference type="NCBI Taxonomy" id="5949"/>
    <lineage>
        <taxon>Eukaryota</taxon>
        <taxon>Sar</taxon>
        <taxon>Alveolata</taxon>
        <taxon>Ciliophora</taxon>
        <taxon>Intramacronucleata</taxon>
        <taxon>Spirotrichea</taxon>
        <taxon>Stichotrichia</taxon>
        <taxon>Sporadotrichida</taxon>
        <taxon>Oxytrichidae</taxon>
        <taxon>Stylonychinae</taxon>
        <taxon>Stylonychia</taxon>
    </lineage>
</organism>
<evidence type="ECO:0000256" key="7">
    <source>
        <dbReference type="ARBA" id="ARBA00023007"/>
    </source>
</evidence>
<dbReference type="Gene3D" id="3.30.479.10">
    <property type="entry name" value="6-pyruvoyl tetrahydropterin synthase/QueD"/>
    <property type="match status" value="1"/>
</dbReference>
<dbReference type="GO" id="GO:0046872">
    <property type="term" value="F:metal ion binding"/>
    <property type="evidence" value="ECO:0007669"/>
    <property type="project" value="UniProtKB-KW"/>
</dbReference>
<dbReference type="FunCoup" id="A0A078B3S5">
    <property type="interactions" value="40"/>
</dbReference>
<dbReference type="InterPro" id="IPR038418">
    <property type="entry name" value="6-PTP_synth/QueD_sf"/>
</dbReference>
<gene>
    <name evidence="9" type="primary">Contig4373.g4674</name>
    <name evidence="9" type="ORF">STYLEM_18259</name>
</gene>
<name>A0A078B3S5_STYLE</name>
<dbReference type="PANTHER" id="PTHR12589">
    <property type="entry name" value="PYRUVOYL TETRAHYDROBIOPTERIN SYNTHASE"/>
    <property type="match status" value="1"/>
</dbReference>
<evidence type="ECO:0000256" key="1">
    <source>
        <dbReference type="ARBA" id="ARBA00001947"/>
    </source>
</evidence>
<dbReference type="PANTHER" id="PTHR12589:SF7">
    <property type="entry name" value="6-PYRUVOYL TETRAHYDROBIOPTERIN SYNTHASE"/>
    <property type="match status" value="1"/>
</dbReference>
<dbReference type="SUPFAM" id="SSF55620">
    <property type="entry name" value="Tetrahydrobiopterin biosynthesis enzymes-like"/>
    <property type="match status" value="1"/>
</dbReference>
<evidence type="ECO:0000256" key="6">
    <source>
        <dbReference type="ARBA" id="ARBA00022833"/>
    </source>
</evidence>
<dbReference type="EC" id="4.2.3.12" evidence="4"/>
<evidence type="ECO:0000256" key="5">
    <source>
        <dbReference type="ARBA" id="ARBA00022723"/>
    </source>
</evidence>
<sequence>MQVGSVLLEKESLRFFAAHFIARFGKDGKVERETLHGHNYRMIVRVAGQKQSNQAYIIDKNEIQEICLKICRQFHSKMLIPRLSPALGISEKDNHVFMQVKGTDEIFQFPKGDCLILDLEYTSIEGLASHCAKLIKEELMKNQDNSHLTEIYVTIREYQGLECQMCEQLQAKL</sequence>
<evidence type="ECO:0000256" key="4">
    <source>
        <dbReference type="ARBA" id="ARBA00013100"/>
    </source>
</evidence>
<accession>A0A078B3S5</accession>
<proteinExistence type="inferred from homology"/>
<evidence type="ECO:0000313" key="9">
    <source>
        <dbReference type="EMBL" id="CDW89129.1"/>
    </source>
</evidence>
<reference evidence="9 10" key="1">
    <citation type="submission" date="2014-06" db="EMBL/GenBank/DDBJ databases">
        <authorList>
            <person name="Swart Estienne"/>
        </authorList>
    </citation>
    <scope>NUCLEOTIDE SEQUENCE [LARGE SCALE GENOMIC DNA]</scope>
    <source>
        <strain evidence="9 10">130c</strain>
    </source>
</reference>